<gene>
    <name evidence="1" type="ORF">SAMN04489746_0248</name>
</gene>
<accession>A0AB38A4W1</accession>
<sequence>MNISRREFLTLALAGIASTALYGCNKSPYVSNEMYKLATETIKYARDADRNHQLTSAVVARKLQENADKAKELAAVAPKEATKDGVISTLIGSIATYSKVDMQAQAVEAIDRLEEAIER</sequence>
<evidence type="ECO:0008006" key="3">
    <source>
        <dbReference type="Google" id="ProtNLM"/>
    </source>
</evidence>
<dbReference type="EMBL" id="FNSH01000001">
    <property type="protein sequence ID" value="SEB44611.1"/>
    <property type="molecule type" value="Genomic_DNA"/>
</dbReference>
<evidence type="ECO:0000313" key="1">
    <source>
        <dbReference type="EMBL" id="SEB44611.1"/>
    </source>
</evidence>
<organism evidence="1 2">
    <name type="scientific">Atopobium minutum</name>
    <dbReference type="NCBI Taxonomy" id="1381"/>
    <lineage>
        <taxon>Bacteria</taxon>
        <taxon>Bacillati</taxon>
        <taxon>Actinomycetota</taxon>
        <taxon>Coriobacteriia</taxon>
        <taxon>Coriobacteriales</taxon>
        <taxon>Atopobiaceae</taxon>
        <taxon>Atopobium</taxon>
    </lineage>
</organism>
<protein>
    <recommendedName>
        <fullName evidence="3">Tat (Twin-arginine translocation) pathway signal sequence</fullName>
    </recommendedName>
</protein>
<dbReference type="Proteomes" id="UP000183687">
    <property type="component" value="Unassembled WGS sequence"/>
</dbReference>
<proteinExistence type="predicted"/>
<dbReference type="InterPro" id="IPR006311">
    <property type="entry name" value="TAT_signal"/>
</dbReference>
<evidence type="ECO:0000313" key="2">
    <source>
        <dbReference type="Proteomes" id="UP000183687"/>
    </source>
</evidence>
<dbReference type="PROSITE" id="PS51257">
    <property type="entry name" value="PROKAR_LIPOPROTEIN"/>
    <property type="match status" value="1"/>
</dbReference>
<name>A0AB38A4W1_9ACTN</name>
<dbReference type="AlphaFoldDB" id="A0AB38A4W1"/>
<dbReference type="RefSeq" id="WP_074667816.1">
    <property type="nucleotide sequence ID" value="NZ_CALJSN010000006.1"/>
</dbReference>
<comment type="caution">
    <text evidence="1">The sequence shown here is derived from an EMBL/GenBank/DDBJ whole genome shotgun (WGS) entry which is preliminary data.</text>
</comment>
<dbReference type="PROSITE" id="PS51318">
    <property type="entry name" value="TAT"/>
    <property type="match status" value="1"/>
</dbReference>
<reference evidence="1 2" key="1">
    <citation type="submission" date="2016-10" db="EMBL/GenBank/DDBJ databases">
        <authorList>
            <person name="Varghese N."/>
            <person name="Submissions S."/>
        </authorList>
    </citation>
    <scope>NUCLEOTIDE SEQUENCE [LARGE SCALE GENOMIC DNA]</scope>
    <source>
        <strain evidence="1 2">DSM 20586</strain>
    </source>
</reference>